<keyword evidence="16" id="KW-1031">Host cell junction</keyword>
<feature type="domain" description="Envelope glycoprotein E N-terminal" evidence="22">
    <location>
        <begin position="221"/>
        <end position="359"/>
    </location>
</feature>
<evidence type="ECO:0000256" key="20">
    <source>
        <dbReference type="SAM" id="Phobius"/>
    </source>
</evidence>
<dbReference type="GO" id="GO:0019031">
    <property type="term" value="C:viral envelope"/>
    <property type="evidence" value="ECO:0007669"/>
    <property type="project" value="UniProtKB-KW"/>
</dbReference>
<evidence type="ECO:0000256" key="7">
    <source>
        <dbReference type="ARBA" id="ARBA00013988"/>
    </source>
</evidence>
<evidence type="ECO:0000256" key="1">
    <source>
        <dbReference type="ARBA" id="ARBA00004152"/>
    </source>
</evidence>
<keyword evidence="10" id="KW-1040">Host Golgi apparatus</keyword>
<comment type="function">
    <text evidence="19">In epithelial cells, the heterodimer gE/gI is required for the cell-to-cell spread of the virus, by sorting nascent virions to cell junctions. Once the virus reaches the cell junctions, virus particles can spread to adjacent cells extremely rapidly through interactions with cellular receptors that accumulate at these junctions. Implicated in basolateral spread in polarized cells. In neuronal cells, gE/gI is essential for the anterograde spread of the infection throughout the host nervous system. Together with US9, the heterodimer gE/gI is involved in the sorting and transport of viral structural components toward axon tips.</text>
</comment>
<comment type="similarity">
    <text evidence="6">Belongs to the alphaherpesvirinae glycoprotein E family.</text>
</comment>
<dbReference type="GO" id="GO:0044156">
    <property type="term" value="C:host cell junction"/>
    <property type="evidence" value="ECO:0007669"/>
    <property type="project" value="UniProtKB-SubCell"/>
</dbReference>
<organismHost>
    <name type="scientific">Homo sapiens</name>
    <name type="common">Human</name>
    <dbReference type="NCBI Taxonomy" id="9606"/>
</organismHost>
<evidence type="ECO:0000259" key="22">
    <source>
        <dbReference type="Pfam" id="PF20418"/>
    </source>
</evidence>
<evidence type="ECO:0000256" key="11">
    <source>
        <dbReference type="ARBA" id="ARBA00022844"/>
    </source>
</evidence>
<keyword evidence="15" id="KW-1039">Host endosome</keyword>
<evidence type="ECO:0000313" key="23">
    <source>
        <dbReference type="EMBL" id="ANS12941.1"/>
    </source>
</evidence>
<dbReference type="Gene3D" id="2.60.40.10">
    <property type="entry name" value="Immunoglobulins"/>
    <property type="match status" value="1"/>
</dbReference>
<dbReference type="InterPro" id="IPR036179">
    <property type="entry name" value="Ig-like_dom_sf"/>
</dbReference>
<keyword evidence="8" id="KW-1032">Host cell membrane</keyword>
<dbReference type="GO" id="GO:0044175">
    <property type="term" value="C:host cell endosome membrane"/>
    <property type="evidence" value="ECO:0007669"/>
    <property type="project" value="UniProtKB-SubCell"/>
</dbReference>
<evidence type="ECO:0000256" key="4">
    <source>
        <dbReference type="ARBA" id="ARBA00004402"/>
    </source>
</evidence>
<evidence type="ECO:0000256" key="2">
    <source>
        <dbReference type="ARBA" id="ARBA00004235"/>
    </source>
</evidence>
<evidence type="ECO:0000256" key="15">
    <source>
        <dbReference type="ARBA" id="ARBA00023046"/>
    </source>
</evidence>
<reference evidence="23" key="1">
    <citation type="journal article" date="2016" name="Virology">
        <title>Analysis of single nucleotide polymorphism among Varicella-Zoster Virus and identification of vaccine-specific sites.</title>
        <authorList>
            <person name="Jeon J.S."/>
            <person name="Won Y.H."/>
            <person name="Kim I.K."/>
            <person name="Ahn J.H."/>
            <person name="Shin O.S."/>
            <person name="Kim J.H."/>
            <person name="Lee C.H."/>
        </authorList>
    </citation>
    <scope>NUCLEOTIDE SEQUENCE</scope>
    <source>
        <strain evidence="23">Ellen</strain>
    </source>
</reference>
<comment type="subcellular location">
    <subcellularLocation>
        <location evidence="1">Host Golgi apparatus membrane</location>
        <topology evidence="1">Single-pass membrane protein</topology>
    </subcellularLocation>
    <subcellularLocation>
        <location evidence="3">Host cell junction</location>
    </subcellularLocation>
    <subcellularLocation>
        <location evidence="4">Host cell membrane</location>
        <topology evidence="4">Single-pass type I membrane protein</topology>
    </subcellularLocation>
    <subcellularLocation>
        <location evidence="2">Host endosome membrane</location>
        <topology evidence="2">Single-pass membrane protein</topology>
    </subcellularLocation>
    <subcellularLocation>
        <location evidence="5">Virion membrane</location>
        <topology evidence="5">Single-pass type I membrane protein</topology>
    </subcellularLocation>
</comment>
<dbReference type="InterPro" id="IPR013783">
    <property type="entry name" value="Ig-like_fold"/>
</dbReference>
<keyword evidence="17 20" id="KW-0472">Membrane</keyword>
<accession>A0A1B1JEP3</accession>
<dbReference type="InterPro" id="IPR003404">
    <property type="entry name" value="Herpes_glycopE_Fc"/>
</dbReference>
<protein>
    <recommendedName>
        <fullName evidence="7">Envelope glycoprotein E</fullName>
    </recommendedName>
</protein>
<dbReference type="EMBL" id="KU926311">
    <property type="protein sequence ID" value="ANS12941.1"/>
    <property type="molecule type" value="Genomic_DNA"/>
</dbReference>
<evidence type="ECO:0000256" key="12">
    <source>
        <dbReference type="ARBA" id="ARBA00022870"/>
    </source>
</evidence>
<evidence type="ECO:0000256" key="13">
    <source>
        <dbReference type="ARBA" id="ARBA00022879"/>
    </source>
</evidence>
<dbReference type="Pfam" id="PF20418">
    <property type="entry name" value="Herpes_gE_N"/>
    <property type="match status" value="1"/>
</dbReference>
<name>A0A1B1JEP3_HHV3</name>
<sequence length="661" mass="74353">MFYEALKAELVYTRAVHGFRPRANCVVLSDYIPRVACNMGTVNKPVVGVLMGFGIITGTLRITNPVRASVLRYDDFHIDEDKLDTNSVYEPYYHSDHAESSWVNRGESSRKAYDHNSPYIWPRNDYDGFLENAHEHHGVYNQGRGIDSGERLMQPTQMSAQEDLGDDTGIHVIPTLNGDDRHKIVNVDQRQYGDVFKGDLNPKPQGQRLIEVSVEENHPFTLRVPIQRIYGVRYTETWSFLPSLTCTGDAAPAIQHICLKHTTCFQDVVVDVDCAENTKEDQLAEISYRFQGKKEADQPWIVVNTSTLFDELELDPPEIEPGVLKVLRTEKQYLGVYIWNMRGSDGTSTYATFLVTWKGDEKTRNPTPAVTPQPRGAEFHMWNYHSHVFSVGDTFSLAMHLQYKIHEAPFDLLLEWLYVPIDPTCQPMRLYSTCLYHPNAPQCLSHMNSGCTFTSPHLAQRVASTVYQNCEHADNYTAYCLGISHMEPSFGLILHDGGTTLKFVDTPESLSGLYVFVVYFNGHVEAVAYTVVSTVDHFVNAIEERGFPPTAGQPPATTKPKEITPVNPGTSPLIRYAAWTGGLAAVVLLCLVIFLICTAKRMRVKAYRVDKSPYNQSMYYAGLPVDDFEDSESTDTEEEFGNAIGGSHGGSSYTVYIDKTR</sequence>
<dbReference type="GO" id="GO:0044178">
    <property type="term" value="C:host cell Golgi membrane"/>
    <property type="evidence" value="ECO:0007669"/>
    <property type="project" value="UniProtKB-SubCell"/>
</dbReference>
<keyword evidence="9 20" id="KW-0812">Transmembrane</keyword>
<keyword evidence="13" id="KW-0261">Viral envelope protein</keyword>
<dbReference type="GO" id="GO:0055036">
    <property type="term" value="C:virion membrane"/>
    <property type="evidence" value="ECO:0007669"/>
    <property type="project" value="UniProtKB-SubCell"/>
</dbReference>
<keyword evidence="12" id="KW-1043">Host membrane</keyword>
<evidence type="ECO:0000256" key="5">
    <source>
        <dbReference type="ARBA" id="ARBA00004563"/>
    </source>
</evidence>
<keyword evidence="11" id="KW-0946">Virion</keyword>
<feature type="transmembrane region" description="Helical" evidence="20">
    <location>
        <begin position="576"/>
        <end position="598"/>
    </location>
</feature>
<organism evidence="23">
    <name type="scientific">Human herpesvirus 3</name>
    <name type="common">HHV-3</name>
    <name type="synonym">Varicella-zoster virus</name>
    <dbReference type="NCBI Taxonomy" id="10335"/>
    <lineage>
        <taxon>Viruses</taxon>
        <taxon>Duplodnaviria</taxon>
        <taxon>Heunggongvirae</taxon>
        <taxon>Peploviricota</taxon>
        <taxon>Herviviricetes</taxon>
        <taxon>Herpesvirales</taxon>
        <taxon>Orthoherpesviridae</taxon>
        <taxon>Alphaherpesvirinae</taxon>
        <taxon>Varicellovirus</taxon>
        <taxon>Varicellovirus humanalpha3</taxon>
    </lineage>
</organism>
<gene>
    <name evidence="23" type="primary">ORF68</name>
</gene>
<evidence type="ECO:0000256" key="14">
    <source>
        <dbReference type="ARBA" id="ARBA00022989"/>
    </source>
</evidence>
<evidence type="ECO:0000256" key="9">
    <source>
        <dbReference type="ARBA" id="ARBA00022692"/>
    </source>
</evidence>
<dbReference type="Pfam" id="PF02480">
    <property type="entry name" value="Herpes_gE"/>
    <property type="match status" value="1"/>
</dbReference>
<evidence type="ECO:0000256" key="16">
    <source>
        <dbReference type="ARBA" id="ARBA00023081"/>
    </source>
</evidence>
<dbReference type="InterPro" id="IPR046463">
    <property type="entry name" value="Herpes_gE_N"/>
</dbReference>
<dbReference type="SUPFAM" id="SSF48726">
    <property type="entry name" value="Immunoglobulin"/>
    <property type="match status" value="1"/>
</dbReference>
<evidence type="ECO:0000259" key="21">
    <source>
        <dbReference type="Pfam" id="PF02480"/>
    </source>
</evidence>
<proteinExistence type="inferred from homology"/>
<evidence type="ECO:0000256" key="19">
    <source>
        <dbReference type="ARBA" id="ARBA00025134"/>
    </source>
</evidence>
<evidence type="ECO:0000256" key="6">
    <source>
        <dbReference type="ARBA" id="ARBA00008101"/>
    </source>
</evidence>
<evidence type="ECO:0000256" key="3">
    <source>
        <dbReference type="ARBA" id="ARBA00004315"/>
    </source>
</evidence>
<evidence type="ECO:0000256" key="10">
    <source>
        <dbReference type="ARBA" id="ARBA00022812"/>
    </source>
</evidence>
<evidence type="ECO:0000256" key="18">
    <source>
        <dbReference type="ARBA" id="ARBA00023180"/>
    </source>
</evidence>
<keyword evidence="14 20" id="KW-1133">Transmembrane helix</keyword>
<keyword evidence="18" id="KW-0325">Glycoprotein</keyword>
<feature type="domain" description="Envelope glycoprotein E Fc-binding" evidence="21">
    <location>
        <begin position="375"/>
        <end position="549"/>
    </location>
</feature>
<evidence type="ECO:0000256" key="8">
    <source>
        <dbReference type="ARBA" id="ARBA00022511"/>
    </source>
</evidence>
<evidence type="ECO:0000256" key="17">
    <source>
        <dbReference type="ARBA" id="ARBA00023136"/>
    </source>
</evidence>